<protein>
    <submittedName>
        <fullName evidence="2">Uncharacterized protein</fullName>
    </submittedName>
</protein>
<reference evidence="2 3" key="1">
    <citation type="submission" date="2016-10" db="EMBL/GenBank/DDBJ databases">
        <authorList>
            <person name="de Groot N.N."/>
        </authorList>
    </citation>
    <scope>NUCLEOTIDE SEQUENCE [LARGE SCALE GENOMIC DNA]</scope>
    <source>
        <strain evidence="2 3">DSM 2784</strain>
    </source>
</reference>
<keyword evidence="1" id="KW-0472">Membrane</keyword>
<dbReference type="Proteomes" id="UP000199208">
    <property type="component" value="Unassembled WGS sequence"/>
</dbReference>
<dbReference type="STRING" id="1120920.SAMN03080599_03249"/>
<evidence type="ECO:0000313" key="3">
    <source>
        <dbReference type="Proteomes" id="UP000199208"/>
    </source>
</evidence>
<accession>A0A1G5S6K1</accession>
<evidence type="ECO:0000313" key="2">
    <source>
        <dbReference type="EMBL" id="SCZ81995.1"/>
    </source>
</evidence>
<sequence>MQTNRRIFITGLILMIMTSLAAIIFWWSVKLDGPVFFEQYRERTVMVGTTSEGYPLYHQVTLHMPFVTDQSDRRIVERIEFPEVLRLDGMTRTYYETEATAFSFNSAQSQSQGSGKTIGRYSFNILTVSLDFLEKLPFGPEKITCAEVYYSNGESETVALGEIWLTGSTYEPGAIEHKSSSGSSDGTYEARFSVTAPVELIEAGSPLLDRYKESLVMDVNGMALSELRGKKLEAGDSLQITATLETGEGFARNYTLLEITPELSYKTEDGRLHSQRLLSIIEHFHAYDPEQFLDLVQYLKGRGAI</sequence>
<organism evidence="2 3">
    <name type="scientific">Acidaminobacter hydrogenoformans DSM 2784</name>
    <dbReference type="NCBI Taxonomy" id="1120920"/>
    <lineage>
        <taxon>Bacteria</taxon>
        <taxon>Bacillati</taxon>
        <taxon>Bacillota</taxon>
        <taxon>Clostridia</taxon>
        <taxon>Peptostreptococcales</taxon>
        <taxon>Acidaminobacteraceae</taxon>
        <taxon>Acidaminobacter</taxon>
    </lineage>
</organism>
<proteinExistence type="predicted"/>
<feature type="transmembrane region" description="Helical" evidence="1">
    <location>
        <begin position="7"/>
        <end position="29"/>
    </location>
</feature>
<keyword evidence="1" id="KW-1133">Transmembrane helix</keyword>
<dbReference type="AlphaFoldDB" id="A0A1G5S6K1"/>
<keyword evidence="1" id="KW-0812">Transmembrane</keyword>
<evidence type="ECO:0000256" key="1">
    <source>
        <dbReference type="SAM" id="Phobius"/>
    </source>
</evidence>
<dbReference type="OrthoDB" id="1934981at2"/>
<gene>
    <name evidence="2" type="ORF">SAMN03080599_03249</name>
</gene>
<name>A0A1G5S6K1_9FIRM</name>
<dbReference type="RefSeq" id="WP_092593355.1">
    <property type="nucleotide sequence ID" value="NZ_FMWL01000029.1"/>
</dbReference>
<dbReference type="EMBL" id="FMWL01000029">
    <property type="protein sequence ID" value="SCZ81995.1"/>
    <property type="molecule type" value="Genomic_DNA"/>
</dbReference>
<keyword evidence="3" id="KW-1185">Reference proteome</keyword>